<sequence length="1641" mass="173621">MSNFNAGSASVQISPNLDQFVNKLRGELRRIDAELPVDIVPDLDGFSTDLASRLGAINARMDVEINPDMTGFSTELSNRLRAIDAKLEVEVSPDFSGFGGQLSAGLAQHAGRTLHVQIVADTAAFKAQLAALSLLHHSTSINVQINNSSLNVANTVISNITNNAANATSSMSKLGSVANLVAMALAAVAAVNMTPLIAATTQIVGLLGIVPFAVGAAVAGLGTLALSLGGVGDALKAQSKMFEDSATALKEQASLQDALASAQRSAASTAEQGAQQISSAEESVQRAKRGSLDAEKNLTKARKDAKDQIDDLNDSLKGSALSEQEAEIGVERAYQRMIASRTDGSSALDQRDYALQFERSKLSLEEAQKNNKRTQEEAAEANKAGVEGSEQVTAAKQGVADAAEAEKDAQDNLLQTQRDVARANEDAAAAITKASEALNTGTASATAFDEAMAKLSPSAQAFVRSMADVKDAWRDLKVEVQENFFGGLGDSISQLSTYFLPTLSTGLGGIARELGTSLSDVIDRFMSEDNKQKLDRFLLGVQLSIDPIVTGIGNIFQGFLNLASGNFEGAGGFHDLATKFETLSNSFVNWTVKVTTPDENGNTQLGTWIDNAFITVGKIKDIVGEVFALVGDVIRALNGDGTDGMGQGNLDSIKTTLTELHDKWSSPEGQEAIRNFFADLQSIVDSTVTAIQLAVTLYDKLTDRDTLSGQIFHALFDSNDGNETATTEDGRPDVDNDGQPDEKLVPSGPGGKGNGGFTGWLTNDNDDGLWSWIKKAVPGDDEKFNEEWADQTRSWFGFNRNEVRRQQEEEERQRNGGLTDAEKEAAGHGTGGAGIGGIGGRSGGPRNVGNGDADPSSWSEKWSGLVKSVGDGWTNTIKPSWDSLVGKAGEVGSGFLTNVKEHATGAWTGLRTGVSDGWTSISSNFESVKTGAGEVSEKFLLSITNGAVTHWSDLPSKISSGVADIRDNMFAKLHTGLDDLKTKFSDIVIGIGGIWSGIQTAMADPINWVINNVVNGGIGRLWNGIRGIIPSLGEWHDVAPISVGGPDAIKRAEGGGVWGPGGPKDDKIPAWLSNGEHVWTAAEVQAAGGHSAVEAMRRNTLAGNYSTGGPAVGPRKYAIGGDVQFGTDADMWMAKVIQEAFPDATVTSALRPGHSGFHGKGQAVDIDGPNKQEYANWIYSAYPESEQLIWGPGPLLYNVGGNMISDQAQLANQVYAGDLPGHFDHVHWANDTPLGELSEEERNSLWSRIKQLGGSVISSARNRVADLFETPLRAIGDSIPDFGPSGWGQIPRAAYTSLSESAINFIRGVSPSSSTSGDVAPGSGPVVDQVRAVFAQAGWGDGPEWDAMQWIIGKESGWDPTATNPSSGAFGLFQLNPSSGTLQEYLPDSNPNPAIQAHAGLRYIKDRYGSPSVAKEHWEANNWYDDGGVATGIGFMAKNVLDPERVLSPEQTKAFDQLVAAITGQPTANGTQPPNTPQGGMYAPYGSGNPDLDFVYGVGQNFRTKGADILTNGALGFFGLEGSVLSPSNPYNQAFQQMAKENVHFGPPPPPPATGTTPTTPTTPSTTAPPNVTDAMANPQIPGGSVQKTLPYTGSTTQVAAQITNDHSVRMETVITQDPDELRNLLERRAAQQSQAFIPGF</sequence>
<feature type="region of interest" description="Disordered" evidence="1">
    <location>
        <begin position="366"/>
        <end position="407"/>
    </location>
</feature>
<dbReference type="SUPFAM" id="SSF53955">
    <property type="entry name" value="Lysozyme-like"/>
    <property type="match status" value="1"/>
</dbReference>
<dbReference type="InterPro" id="IPR008258">
    <property type="entry name" value="Transglycosylase_SLT_dom_1"/>
</dbReference>
<feature type="compositionally biased region" description="Basic and acidic residues" evidence="1">
    <location>
        <begin position="290"/>
        <end position="306"/>
    </location>
</feature>
<dbReference type="EMBL" id="PUIO01000015">
    <property type="protein sequence ID" value="PQP24167.1"/>
    <property type="molecule type" value="Genomic_DNA"/>
</dbReference>
<feature type="transmembrane region" description="Helical" evidence="2">
    <location>
        <begin position="203"/>
        <end position="231"/>
    </location>
</feature>
<keyword evidence="2" id="KW-1133">Transmembrane helix</keyword>
<comment type="caution">
    <text evidence="4">The sequence shown here is derived from an EMBL/GenBank/DDBJ whole genome shotgun (WGS) entry which is preliminary data.</text>
</comment>
<feature type="region of interest" description="Disordered" evidence="1">
    <location>
        <begin position="264"/>
        <end position="306"/>
    </location>
</feature>
<keyword evidence="2" id="KW-0472">Membrane</keyword>
<name>A0A2S8JAY1_RHOOP</name>
<feature type="region of interest" description="Disordered" evidence="1">
    <location>
        <begin position="718"/>
        <end position="761"/>
    </location>
</feature>
<dbReference type="RefSeq" id="WP_105415323.1">
    <property type="nucleotide sequence ID" value="NZ_PUIO01000015.1"/>
</dbReference>
<protein>
    <recommendedName>
        <fullName evidence="3">Transglycosylase SLT domain-containing protein</fullName>
    </recommendedName>
</protein>
<feature type="region of interest" description="Disordered" evidence="1">
    <location>
        <begin position="799"/>
        <end position="859"/>
    </location>
</feature>
<accession>A0A2S8JAY1</accession>
<gene>
    <name evidence="4" type="ORF">C5613_14905</name>
</gene>
<feature type="compositionally biased region" description="Gly residues" evidence="1">
    <location>
        <begin position="748"/>
        <end position="758"/>
    </location>
</feature>
<keyword evidence="2" id="KW-0812">Transmembrane</keyword>
<feature type="domain" description="Transglycosylase SLT" evidence="3">
    <location>
        <begin position="1334"/>
        <end position="1412"/>
    </location>
</feature>
<feature type="region of interest" description="Disordered" evidence="1">
    <location>
        <begin position="1542"/>
        <end position="1573"/>
    </location>
</feature>
<evidence type="ECO:0000256" key="1">
    <source>
        <dbReference type="SAM" id="MobiDB-lite"/>
    </source>
</evidence>
<feature type="compositionally biased region" description="Basic and acidic residues" evidence="1">
    <location>
        <begin position="801"/>
        <end position="826"/>
    </location>
</feature>
<proteinExistence type="predicted"/>
<feature type="transmembrane region" description="Helical" evidence="2">
    <location>
        <begin position="177"/>
        <end position="197"/>
    </location>
</feature>
<feature type="compositionally biased region" description="Gly residues" evidence="1">
    <location>
        <begin position="828"/>
        <end position="843"/>
    </location>
</feature>
<evidence type="ECO:0000259" key="3">
    <source>
        <dbReference type="Pfam" id="PF01464"/>
    </source>
</evidence>
<organism evidence="4 5">
    <name type="scientific">Rhodococcus opacus</name>
    <name type="common">Nocardia opaca</name>
    <dbReference type="NCBI Taxonomy" id="37919"/>
    <lineage>
        <taxon>Bacteria</taxon>
        <taxon>Bacillati</taxon>
        <taxon>Actinomycetota</taxon>
        <taxon>Actinomycetes</taxon>
        <taxon>Mycobacteriales</taxon>
        <taxon>Nocardiaceae</taxon>
        <taxon>Rhodococcus</taxon>
    </lineage>
</organism>
<dbReference type="InterPro" id="IPR023346">
    <property type="entry name" value="Lysozyme-like_dom_sf"/>
</dbReference>
<dbReference type="Pfam" id="PF01464">
    <property type="entry name" value="SLT"/>
    <property type="match status" value="1"/>
</dbReference>
<feature type="compositionally biased region" description="Low complexity" evidence="1">
    <location>
        <begin position="1554"/>
        <end position="1570"/>
    </location>
</feature>
<evidence type="ECO:0000256" key="2">
    <source>
        <dbReference type="SAM" id="Phobius"/>
    </source>
</evidence>
<feature type="compositionally biased region" description="Basic and acidic residues" evidence="1">
    <location>
        <begin position="366"/>
        <end position="376"/>
    </location>
</feature>
<evidence type="ECO:0000313" key="5">
    <source>
        <dbReference type="Proteomes" id="UP000239290"/>
    </source>
</evidence>
<dbReference type="Gene3D" id="1.10.530.10">
    <property type="match status" value="1"/>
</dbReference>
<reference evidence="5" key="1">
    <citation type="submission" date="2018-02" db="EMBL/GenBank/DDBJ databases">
        <title>Draft genome sequencing of Rhodococcus opacus KU647198.</title>
        <authorList>
            <person name="Zheng B.-X."/>
        </authorList>
    </citation>
    <scope>NUCLEOTIDE SEQUENCE [LARGE SCALE GENOMIC DNA]</scope>
    <source>
        <strain evidence="5">04-OD7</strain>
    </source>
</reference>
<feature type="compositionally biased region" description="Basic and acidic residues" evidence="1">
    <location>
        <begin position="728"/>
        <end position="744"/>
    </location>
</feature>
<evidence type="ECO:0000313" key="4">
    <source>
        <dbReference type="EMBL" id="PQP24167.1"/>
    </source>
</evidence>
<feature type="compositionally biased region" description="Polar residues" evidence="1">
    <location>
        <begin position="273"/>
        <end position="282"/>
    </location>
</feature>
<dbReference type="Proteomes" id="UP000239290">
    <property type="component" value="Unassembled WGS sequence"/>
</dbReference>